<reference evidence="2 3" key="1">
    <citation type="submission" date="2019-06" db="EMBL/GenBank/DDBJ databases">
        <title>Echinicola alkalisoli sp. nov. isolated from saline soil.</title>
        <authorList>
            <person name="Sun J.-Q."/>
            <person name="Xu L."/>
        </authorList>
    </citation>
    <scope>NUCLEOTIDE SEQUENCE [LARGE SCALE GENOMIC DNA]</scope>
    <source>
        <strain evidence="2 3">LN3S3</strain>
    </source>
</reference>
<evidence type="ECO:0000313" key="3">
    <source>
        <dbReference type="Proteomes" id="UP000316614"/>
    </source>
</evidence>
<dbReference type="SUPFAM" id="SSF56925">
    <property type="entry name" value="OMPA-like"/>
    <property type="match status" value="1"/>
</dbReference>
<accession>A0A514CL02</accession>
<evidence type="ECO:0000313" key="2">
    <source>
        <dbReference type="EMBL" id="QDH80364.1"/>
    </source>
</evidence>
<proteinExistence type="predicted"/>
<protein>
    <recommendedName>
        <fullName evidence="4">Outer membrane protein beta-barrel domain-containing protein</fullName>
    </recommendedName>
</protein>
<evidence type="ECO:0008006" key="4">
    <source>
        <dbReference type="Google" id="ProtNLM"/>
    </source>
</evidence>
<dbReference type="OrthoDB" id="836153at2"/>
<dbReference type="Proteomes" id="UP000316614">
    <property type="component" value="Chromosome"/>
</dbReference>
<dbReference type="InterPro" id="IPR011250">
    <property type="entry name" value="OMP/PagP_B-barrel"/>
</dbReference>
<feature type="chain" id="PRO_5021840554" description="Outer membrane protein beta-barrel domain-containing protein" evidence="1">
    <location>
        <begin position="27"/>
        <end position="231"/>
    </location>
</feature>
<gene>
    <name evidence="2" type="ORF">FKX85_15490</name>
</gene>
<organism evidence="2 3">
    <name type="scientific">Echinicola soli</name>
    <dbReference type="NCBI Taxonomy" id="2591634"/>
    <lineage>
        <taxon>Bacteria</taxon>
        <taxon>Pseudomonadati</taxon>
        <taxon>Bacteroidota</taxon>
        <taxon>Cytophagia</taxon>
        <taxon>Cytophagales</taxon>
        <taxon>Cyclobacteriaceae</taxon>
        <taxon>Echinicola</taxon>
    </lineage>
</organism>
<keyword evidence="3" id="KW-1185">Reference proteome</keyword>
<dbReference type="RefSeq" id="WP_141615598.1">
    <property type="nucleotide sequence ID" value="NZ_CP041253.1"/>
</dbReference>
<dbReference type="KEGG" id="echi:FKX85_15490"/>
<keyword evidence="1" id="KW-0732">Signal</keyword>
<feature type="signal peptide" evidence="1">
    <location>
        <begin position="1"/>
        <end position="26"/>
    </location>
</feature>
<dbReference type="AlphaFoldDB" id="A0A514CL02"/>
<evidence type="ECO:0000256" key="1">
    <source>
        <dbReference type="SAM" id="SignalP"/>
    </source>
</evidence>
<dbReference type="EMBL" id="CP041253">
    <property type="protein sequence ID" value="QDH80364.1"/>
    <property type="molecule type" value="Genomic_DNA"/>
</dbReference>
<sequence>MIRNHFMAFLAAILVFQLVSIQQVTAQTDRKDIIIRSGYSFGKYSDEHSTWYQSYPDPADIHRVDFKKSSYYFTPGIGKFLGKGYYLGAHAVIGQTKINQTQTNENNETILEGDTDLDRIGGGLLFRKYFTLSGKLSPFVGLSTNFYKEKGTTTGYSSQSVSRKRNYIASEIHVGINYMILPRLGIEAYYAPGKFYGEKNEYADEDDYDYEVDFGKQGQEFSFGINYHLVK</sequence>
<name>A0A514CL02_9BACT</name>